<dbReference type="AlphaFoldDB" id="A0A1Y4SXS9"/>
<evidence type="ECO:0000313" key="2">
    <source>
        <dbReference type="EMBL" id="OUQ33742.1"/>
    </source>
</evidence>
<dbReference type="EMBL" id="NFLJ01000025">
    <property type="protein sequence ID" value="OUQ33742.1"/>
    <property type="molecule type" value="Genomic_DNA"/>
</dbReference>
<feature type="transmembrane region" description="Helical" evidence="1">
    <location>
        <begin position="156"/>
        <end position="184"/>
    </location>
</feature>
<proteinExistence type="predicted"/>
<keyword evidence="1" id="KW-0812">Transmembrane</keyword>
<comment type="caution">
    <text evidence="2">The sequence shown here is derived from an EMBL/GenBank/DDBJ whole genome shotgun (WGS) entry which is preliminary data.</text>
</comment>
<feature type="transmembrane region" description="Helical" evidence="1">
    <location>
        <begin position="236"/>
        <end position="258"/>
    </location>
</feature>
<organism evidence="2 3">
    <name type="scientific">Massilimicrobiota timonensis</name>
    <dbReference type="NCBI Taxonomy" id="1776392"/>
    <lineage>
        <taxon>Bacteria</taxon>
        <taxon>Bacillati</taxon>
        <taxon>Bacillota</taxon>
        <taxon>Erysipelotrichia</taxon>
        <taxon>Erysipelotrichales</taxon>
        <taxon>Erysipelotrichaceae</taxon>
        <taxon>Massilimicrobiota</taxon>
    </lineage>
</organism>
<protein>
    <recommendedName>
        <fullName evidence="4">DUF975 domain-containing protein</fullName>
    </recommendedName>
</protein>
<feature type="transmembrane region" description="Helical" evidence="1">
    <location>
        <begin position="212"/>
        <end position="230"/>
    </location>
</feature>
<feature type="transmembrane region" description="Helical" evidence="1">
    <location>
        <begin position="99"/>
        <end position="124"/>
    </location>
</feature>
<keyword evidence="3" id="KW-1185">Reference proteome</keyword>
<dbReference type="OrthoDB" id="9784844at2"/>
<keyword evidence="1" id="KW-1133">Transmembrane helix</keyword>
<dbReference type="PANTHER" id="PTHR40076:SF1">
    <property type="entry name" value="MEMBRANE PROTEIN"/>
    <property type="match status" value="1"/>
</dbReference>
<evidence type="ECO:0008006" key="4">
    <source>
        <dbReference type="Google" id="ProtNLM"/>
    </source>
</evidence>
<reference evidence="2 3" key="1">
    <citation type="journal article" date="2018" name="BMC Genomics">
        <title>Whole genome sequencing and function prediction of 133 gut anaerobes isolated from chicken caecum in pure cultures.</title>
        <authorList>
            <person name="Medvecky M."/>
            <person name="Cejkova D."/>
            <person name="Polansky O."/>
            <person name="Karasova D."/>
            <person name="Kubasova T."/>
            <person name="Cizek A."/>
            <person name="Rychlik I."/>
        </authorList>
    </citation>
    <scope>NUCLEOTIDE SEQUENCE [LARGE SCALE GENOMIC DNA]</scope>
    <source>
        <strain evidence="2 3">An13</strain>
    </source>
</reference>
<accession>A0A1Y4SXS9</accession>
<gene>
    <name evidence="2" type="ORF">B5E75_09110</name>
</gene>
<feature type="transmembrane region" description="Helical" evidence="1">
    <location>
        <begin position="21"/>
        <end position="38"/>
    </location>
</feature>
<dbReference type="Pfam" id="PF06161">
    <property type="entry name" value="DUF975"/>
    <property type="match status" value="1"/>
</dbReference>
<evidence type="ECO:0000256" key="1">
    <source>
        <dbReference type="SAM" id="Phobius"/>
    </source>
</evidence>
<name>A0A1Y4SXS9_9FIRM</name>
<dbReference type="PANTHER" id="PTHR40076">
    <property type="entry name" value="MEMBRANE PROTEIN-RELATED"/>
    <property type="match status" value="1"/>
</dbReference>
<evidence type="ECO:0000313" key="3">
    <source>
        <dbReference type="Proteomes" id="UP000195305"/>
    </source>
</evidence>
<keyword evidence="1" id="KW-0472">Membrane</keyword>
<dbReference type="RefSeq" id="WP_087358564.1">
    <property type="nucleotide sequence ID" value="NZ_NFLJ01000025.1"/>
</dbReference>
<dbReference type="InterPro" id="IPR010380">
    <property type="entry name" value="DUF975"/>
</dbReference>
<dbReference type="Proteomes" id="UP000195305">
    <property type="component" value="Unassembled WGS sequence"/>
</dbReference>
<sequence length="290" mass="33647">MNIKMIKERASQIQNMNRSQYMRILLMIVLLELIPNIFNIGEDILSRLLYLVMSIAFLTVSHGYIVSSLKMVRNQSQSLKDDDAFVGFKRFKELFSTYILINIFMMAVLFIVAYILLVIIGVFLSQSLQGISGEMLLTGNYAYILSYILKHSPQTLSMFVLCYFVLLIILFFVSSYLFAVPYLLERFHMKNLKAMKASFSLMKGHIFEYFKLYLSFFGWIFLMVIIQSFIAELLSFLPVLGSLIAAIIAGVISVYSYLPRFHLAQAIFFEELAYHRYEQTNTYNGDDQYV</sequence>
<feature type="transmembrane region" description="Helical" evidence="1">
    <location>
        <begin position="44"/>
        <end position="66"/>
    </location>
</feature>